<dbReference type="InterPro" id="IPR000086">
    <property type="entry name" value="NUDIX_hydrolase_dom"/>
</dbReference>
<dbReference type="SUPFAM" id="SSF55811">
    <property type="entry name" value="Nudix"/>
    <property type="match status" value="1"/>
</dbReference>
<proteinExistence type="predicted"/>
<dbReference type="GeneID" id="81363637"/>
<dbReference type="Gene3D" id="3.90.79.10">
    <property type="entry name" value="Nucleoside Triphosphate Pyrophosphohydrolase"/>
    <property type="match status" value="1"/>
</dbReference>
<keyword evidence="5" id="KW-1185">Reference proteome</keyword>
<evidence type="ECO:0000313" key="5">
    <source>
        <dbReference type="Proteomes" id="UP001147747"/>
    </source>
</evidence>
<dbReference type="RefSeq" id="XP_056494758.1">
    <property type="nucleotide sequence ID" value="XM_056624657.1"/>
</dbReference>
<evidence type="ECO:0000259" key="2">
    <source>
        <dbReference type="PROSITE" id="PS51462"/>
    </source>
</evidence>
<sequence length="438" mass="49747">MYDALREYCVLNEVAKSSGLELVCVACDLGFRDQDVLYKHFDTMKGQDNVHNGLSKREGDFPLFLNSYRIAMGWETISDGDFPIEFNQTGRRPGRRPFYTFFEIDFVLEKKGEVKFNTLEKSLAIVGKIVSNAQKDYLCPLCLVLCSTTKAFYYHCDQMEDEVHTGLAYKGPDCQLFLPHYFTALKATVPEKELPLGRGRQGAYSFHECFRRKFVMRWKQEADVSLSALLAKSNNIERVSGGAIILSFRPDDLSSPHVLLCQRSPNGRDDDGEPTMNSFPGTWEGPGGGALPEDRSILGTTVRETAEETGLVLWAASNRVYCVTFPHKDVLMAKYLVIVETSKKANCRRLWSDEHDGPRGSDEKPIRLRDDEHLDYVWATEQQVRNSVIYDPSDTRKVGLTMIQSNKDVLLDFFSWLKKDDPCIEYPLPELPLQGDGK</sequence>
<dbReference type="Pfam" id="PF00293">
    <property type="entry name" value="NUDIX"/>
    <property type="match status" value="1"/>
</dbReference>
<evidence type="ECO:0000256" key="1">
    <source>
        <dbReference type="SAM" id="MobiDB-lite"/>
    </source>
</evidence>
<dbReference type="Proteomes" id="UP001147747">
    <property type="component" value="Unassembled WGS sequence"/>
</dbReference>
<name>A0A9W9W0T8_9EURO</name>
<accession>A0A9W9W0T8</accession>
<feature type="domain" description="Nudix hydrolase" evidence="2">
    <location>
        <begin position="237"/>
        <end position="404"/>
    </location>
</feature>
<gene>
    <name evidence="4" type="ORF">N7509_000010</name>
    <name evidence="3" type="ORF">N7509_006540</name>
</gene>
<evidence type="ECO:0000313" key="4">
    <source>
        <dbReference type="EMBL" id="KAJ5414912.1"/>
    </source>
</evidence>
<dbReference type="InterPro" id="IPR015797">
    <property type="entry name" value="NUDIX_hydrolase-like_dom_sf"/>
</dbReference>
<comment type="caution">
    <text evidence="3">The sequence shown here is derived from an EMBL/GenBank/DDBJ whole genome shotgun (WGS) entry which is preliminary data.</text>
</comment>
<dbReference type="OrthoDB" id="276276at2759"/>
<organism evidence="3 5">
    <name type="scientific">Penicillium cosmopolitanum</name>
    <dbReference type="NCBI Taxonomy" id="1131564"/>
    <lineage>
        <taxon>Eukaryota</taxon>
        <taxon>Fungi</taxon>
        <taxon>Dikarya</taxon>
        <taxon>Ascomycota</taxon>
        <taxon>Pezizomycotina</taxon>
        <taxon>Eurotiomycetes</taxon>
        <taxon>Eurotiomycetidae</taxon>
        <taxon>Eurotiales</taxon>
        <taxon>Aspergillaceae</taxon>
        <taxon>Penicillium</taxon>
    </lineage>
</organism>
<dbReference type="PROSITE" id="PS51462">
    <property type="entry name" value="NUDIX"/>
    <property type="match status" value="1"/>
</dbReference>
<dbReference type="AlphaFoldDB" id="A0A9W9W0T8"/>
<feature type="region of interest" description="Disordered" evidence="1">
    <location>
        <begin position="263"/>
        <end position="292"/>
    </location>
</feature>
<dbReference type="EMBL" id="JAPZBU010000007">
    <property type="protein sequence ID" value="KAJ5394753.1"/>
    <property type="molecule type" value="Genomic_DNA"/>
</dbReference>
<evidence type="ECO:0000313" key="3">
    <source>
        <dbReference type="EMBL" id="KAJ5394753.1"/>
    </source>
</evidence>
<reference evidence="3" key="1">
    <citation type="submission" date="2022-12" db="EMBL/GenBank/DDBJ databases">
        <authorList>
            <person name="Petersen C."/>
        </authorList>
    </citation>
    <scope>NUCLEOTIDE SEQUENCE</scope>
    <source>
        <strain evidence="3">IBT 29677</strain>
    </source>
</reference>
<reference evidence="3" key="2">
    <citation type="journal article" date="2023" name="IMA Fungus">
        <title>Comparative genomic study of the Penicillium genus elucidates a diverse pangenome and 15 lateral gene transfer events.</title>
        <authorList>
            <person name="Petersen C."/>
            <person name="Sorensen T."/>
            <person name="Nielsen M.R."/>
            <person name="Sondergaard T.E."/>
            <person name="Sorensen J.L."/>
            <person name="Fitzpatrick D.A."/>
            <person name="Frisvad J.C."/>
            <person name="Nielsen K.L."/>
        </authorList>
    </citation>
    <scope>NUCLEOTIDE SEQUENCE</scope>
    <source>
        <strain evidence="3">IBT 29677</strain>
    </source>
</reference>
<protein>
    <recommendedName>
        <fullName evidence="2">Nudix hydrolase domain-containing protein</fullName>
    </recommendedName>
</protein>
<dbReference type="EMBL" id="JAPZBU010000001">
    <property type="protein sequence ID" value="KAJ5414912.1"/>
    <property type="molecule type" value="Genomic_DNA"/>
</dbReference>